<reference evidence="2" key="1">
    <citation type="journal article" date="2023" name="Science">
        <title>Genome structures resolve the early diversification of teleost fishes.</title>
        <authorList>
            <person name="Parey E."/>
            <person name="Louis A."/>
            <person name="Montfort J."/>
            <person name="Bouchez O."/>
            <person name="Roques C."/>
            <person name="Iampietro C."/>
            <person name="Lluch J."/>
            <person name="Castinel A."/>
            <person name="Donnadieu C."/>
            <person name="Desvignes T."/>
            <person name="Floi Bucao C."/>
            <person name="Jouanno E."/>
            <person name="Wen M."/>
            <person name="Mejri S."/>
            <person name="Dirks R."/>
            <person name="Jansen H."/>
            <person name="Henkel C."/>
            <person name="Chen W.J."/>
            <person name="Zahm M."/>
            <person name="Cabau C."/>
            <person name="Klopp C."/>
            <person name="Thompson A.W."/>
            <person name="Robinson-Rechavi M."/>
            <person name="Braasch I."/>
            <person name="Lecointre G."/>
            <person name="Bobe J."/>
            <person name="Postlethwait J.H."/>
            <person name="Berthelot C."/>
            <person name="Roest Crollius H."/>
            <person name="Guiguen Y."/>
        </authorList>
    </citation>
    <scope>NUCLEOTIDE SEQUENCE</scope>
    <source>
        <strain evidence="2">NC1722</strain>
    </source>
</reference>
<dbReference type="EMBL" id="JAINUG010000036">
    <property type="protein sequence ID" value="KAJ8408070.1"/>
    <property type="molecule type" value="Genomic_DNA"/>
</dbReference>
<accession>A0AAD7ST13</accession>
<sequence>MFTPPTPPSAWETAPSRSTATPGVKRQVEGSTGSGLAGARRGPRFCPVSTAPPLRPATLRLFFYKQARRGHGSTAPLPYSDVQLHCTAERPYAGTASPRHAVPADGMAAVPPNGAGTAGHPEQEEVHRPPPPQSHSGLQESVLNRVTVKTWEWMGVTPSLLSGHVRMVLPIQKGF</sequence>
<keyword evidence="3" id="KW-1185">Reference proteome</keyword>
<gene>
    <name evidence="2" type="ORF">AAFF_G00262980</name>
</gene>
<dbReference type="Proteomes" id="UP001221898">
    <property type="component" value="Unassembled WGS sequence"/>
</dbReference>
<dbReference type="AlphaFoldDB" id="A0AAD7ST13"/>
<comment type="caution">
    <text evidence="2">The sequence shown here is derived from an EMBL/GenBank/DDBJ whole genome shotgun (WGS) entry which is preliminary data.</text>
</comment>
<protein>
    <submittedName>
        <fullName evidence="2">Uncharacterized protein</fullName>
    </submittedName>
</protein>
<evidence type="ECO:0000313" key="3">
    <source>
        <dbReference type="Proteomes" id="UP001221898"/>
    </source>
</evidence>
<evidence type="ECO:0000313" key="2">
    <source>
        <dbReference type="EMBL" id="KAJ8408070.1"/>
    </source>
</evidence>
<evidence type="ECO:0000256" key="1">
    <source>
        <dbReference type="SAM" id="MobiDB-lite"/>
    </source>
</evidence>
<proteinExistence type="predicted"/>
<feature type="region of interest" description="Disordered" evidence="1">
    <location>
        <begin position="104"/>
        <end position="139"/>
    </location>
</feature>
<feature type="region of interest" description="Disordered" evidence="1">
    <location>
        <begin position="1"/>
        <end position="51"/>
    </location>
</feature>
<name>A0AAD7ST13_9TELE</name>
<organism evidence="2 3">
    <name type="scientific">Aldrovandia affinis</name>
    <dbReference type="NCBI Taxonomy" id="143900"/>
    <lineage>
        <taxon>Eukaryota</taxon>
        <taxon>Metazoa</taxon>
        <taxon>Chordata</taxon>
        <taxon>Craniata</taxon>
        <taxon>Vertebrata</taxon>
        <taxon>Euteleostomi</taxon>
        <taxon>Actinopterygii</taxon>
        <taxon>Neopterygii</taxon>
        <taxon>Teleostei</taxon>
        <taxon>Notacanthiformes</taxon>
        <taxon>Halosauridae</taxon>
        <taxon>Aldrovandia</taxon>
    </lineage>
</organism>